<dbReference type="InterPro" id="IPR011250">
    <property type="entry name" value="OMP/PagP_B-barrel"/>
</dbReference>
<evidence type="ECO:0000259" key="3">
    <source>
        <dbReference type="Pfam" id="PF13505"/>
    </source>
</evidence>
<feature type="signal peptide" evidence="2">
    <location>
        <begin position="1"/>
        <end position="21"/>
    </location>
</feature>
<organism evidence="4 5">
    <name type="scientific">Dokdonia ponticola</name>
    <dbReference type="NCBI Taxonomy" id="2041041"/>
    <lineage>
        <taxon>Bacteria</taxon>
        <taxon>Pseudomonadati</taxon>
        <taxon>Bacteroidota</taxon>
        <taxon>Flavobacteriia</taxon>
        <taxon>Flavobacteriales</taxon>
        <taxon>Flavobacteriaceae</taxon>
        <taxon>Dokdonia</taxon>
    </lineage>
</organism>
<feature type="domain" description="Outer membrane protein beta-barrel" evidence="3">
    <location>
        <begin position="51"/>
        <end position="214"/>
    </location>
</feature>
<evidence type="ECO:0000313" key="5">
    <source>
        <dbReference type="Proteomes" id="UP001596043"/>
    </source>
</evidence>
<dbReference type="RefSeq" id="WP_379977854.1">
    <property type="nucleotide sequence ID" value="NZ_JBHSFV010000003.1"/>
</dbReference>
<accession>A0ABV9HUP9</accession>
<gene>
    <name evidence="4" type="ORF">ACFO3O_06945</name>
</gene>
<protein>
    <submittedName>
        <fullName evidence="4">Outer membrane beta-barrel protein</fullName>
    </submittedName>
</protein>
<dbReference type="Pfam" id="PF13505">
    <property type="entry name" value="OMP_b-brl"/>
    <property type="match status" value="1"/>
</dbReference>
<dbReference type="InterPro" id="IPR027385">
    <property type="entry name" value="Beta-barrel_OMP"/>
</dbReference>
<evidence type="ECO:0000256" key="2">
    <source>
        <dbReference type="SAM" id="SignalP"/>
    </source>
</evidence>
<keyword evidence="5" id="KW-1185">Reference proteome</keyword>
<dbReference type="Gene3D" id="2.40.160.20">
    <property type="match status" value="1"/>
</dbReference>
<feature type="chain" id="PRO_5045456448" evidence="2">
    <location>
        <begin position="22"/>
        <end position="220"/>
    </location>
</feature>
<sequence length="220" mass="23822">MKQVNNFVLFGFLMCFISVFSQDVDTPTDDNPLSKGTFFLSGQSDFRAGINNIGDSSLNTSVYSVSPTIGYFLINHLVVGAGVNFSGFKSESMSSGEFPSESLARSRNVSFTPFARYYFDTGKMKPYVSTSVGFGSGRNKTESTTLINDVVTSFENESKSRSTVYSVTGGAAYFLTKDVSLDIGVRYINSTFKSESDNGGNSPKNTSSNINLVGGFSIYL</sequence>
<proteinExistence type="predicted"/>
<evidence type="ECO:0000256" key="1">
    <source>
        <dbReference type="ARBA" id="ARBA00022729"/>
    </source>
</evidence>
<keyword evidence="1 2" id="KW-0732">Signal</keyword>
<dbReference type="Proteomes" id="UP001596043">
    <property type="component" value="Unassembled WGS sequence"/>
</dbReference>
<reference evidence="5" key="1">
    <citation type="journal article" date="2019" name="Int. J. Syst. Evol. Microbiol.">
        <title>The Global Catalogue of Microorganisms (GCM) 10K type strain sequencing project: providing services to taxonomists for standard genome sequencing and annotation.</title>
        <authorList>
            <consortium name="The Broad Institute Genomics Platform"/>
            <consortium name="The Broad Institute Genome Sequencing Center for Infectious Disease"/>
            <person name="Wu L."/>
            <person name="Ma J."/>
        </authorList>
    </citation>
    <scope>NUCLEOTIDE SEQUENCE [LARGE SCALE GENOMIC DNA]</scope>
    <source>
        <strain evidence="5">YJ-61-S</strain>
    </source>
</reference>
<comment type="caution">
    <text evidence="4">The sequence shown here is derived from an EMBL/GenBank/DDBJ whole genome shotgun (WGS) entry which is preliminary data.</text>
</comment>
<dbReference type="EMBL" id="JBHSFV010000003">
    <property type="protein sequence ID" value="MFC4633638.1"/>
    <property type="molecule type" value="Genomic_DNA"/>
</dbReference>
<name>A0ABV9HUP9_9FLAO</name>
<evidence type="ECO:0000313" key="4">
    <source>
        <dbReference type="EMBL" id="MFC4633638.1"/>
    </source>
</evidence>
<dbReference type="SUPFAM" id="SSF56925">
    <property type="entry name" value="OMPA-like"/>
    <property type="match status" value="1"/>
</dbReference>